<dbReference type="OrthoDB" id="407630at2759"/>
<evidence type="ECO:0000313" key="3">
    <source>
        <dbReference type="Proteomes" id="UP000316270"/>
    </source>
</evidence>
<gene>
    <name evidence="2" type="ORF">FKW77_006079</name>
</gene>
<dbReference type="STRING" id="50376.A0A517LLL5"/>
<dbReference type="EMBL" id="CP042199">
    <property type="protein sequence ID" value="QDS76533.1"/>
    <property type="molecule type" value="Genomic_DNA"/>
</dbReference>
<dbReference type="PANTHER" id="PTHR11158">
    <property type="entry name" value="MSF1/PX19 RELATED"/>
    <property type="match status" value="1"/>
</dbReference>
<dbReference type="Proteomes" id="UP000316270">
    <property type="component" value="Chromosome 15"/>
</dbReference>
<accession>A0A517LLL5</accession>
<dbReference type="Pfam" id="PF04707">
    <property type="entry name" value="PRELI"/>
    <property type="match status" value="1"/>
</dbReference>
<feature type="domain" description="PRELI/MSF1" evidence="1">
    <location>
        <begin position="1"/>
        <end position="178"/>
    </location>
</feature>
<dbReference type="AlphaFoldDB" id="A0A517LLL5"/>
<sequence length="191" mass="21800">MKVFSSTSHFDYDWDHVSTANWQKYSPWNEKSTHVTAVDTISRHVDASTGILRTERLITCQQSAPRWLTAILGSQEQSIVYEVSYVDPVSKKLTLCSQNMTWSDLISVRETVTYTPSPHNTKSSTQFHQTAKITALCGGWQNIKNKIEAFSIERFGENAAKGREGFEMVLERAKEVFREEREKVQMMAQAA</sequence>
<reference evidence="2 3" key="1">
    <citation type="submission" date="2019-07" db="EMBL/GenBank/DDBJ databases">
        <title>Finished genome of Venturia effusa.</title>
        <authorList>
            <person name="Young C.A."/>
            <person name="Cox M.P."/>
            <person name="Ganley A.R.D."/>
            <person name="David W.J."/>
        </authorList>
    </citation>
    <scope>NUCLEOTIDE SEQUENCE [LARGE SCALE GENOMIC DNA]</scope>
    <source>
        <strain evidence="3">albino</strain>
    </source>
</reference>
<protein>
    <recommendedName>
        <fullName evidence="1">PRELI/MSF1 domain-containing protein</fullName>
    </recommendedName>
</protein>
<keyword evidence="3" id="KW-1185">Reference proteome</keyword>
<dbReference type="PROSITE" id="PS50904">
    <property type="entry name" value="PRELI_MSF1"/>
    <property type="match status" value="1"/>
</dbReference>
<evidence type="ECO:0000313" key="2">
    <source>
        <dbReference type="EMBL" id="QDS76533.1"/>
    </source>
</evidence>
<dbReference type="InterPro" id="IPR006797">
    <property type="entry name" value="PRELI/MSF1_dom"/>
</dbReference>
<evidence type="ECO:0000259" key="1">
    <source>
        <dbReference type="PROSITE" id="PS50904"/>
    </source>
</evidence>
<organism evidence="2 3">
    <name type="scientific">Venturia effusa</name>
    <dbReference type="NCBI Taxonomy" id="50376"/>
    <lineage>
        <taxon>Eukaryota</taxon>
        <taxon>Fungi</taxon>
        <taxon>Dikarya</taxon>
        <taxon>Ascomycota</taxon>
        <taxon>Pezizomycotina</taxon>
        <taxon>Dothideomycetes</taxon>
        <taxon>Pleosporomycetidae</taxon>
        <taxon>Venturiales</taxon>
        <taxon>Venturiaceae</taxon>
        <taxon>Venturia</taxon>
    </lineage>
</organism>
<name>A0A517LLL5_9PEZI</name>
<dbReference type="InterPro" id="IPR037365">
    <property type="entry name" value="Slowmo/Ups"/>
</dbReference>
<proteinExistence type="predicted"/>
<dbReference type="GO" id="GO:0005758">
    <property type="term" value="C:mitochondrial intermembrane space"/>
    <property type="evidence" value="ECO:0007669"/>
    <property type="project" value="InterPro"/>
</dbReference>